<dbReference type="InterPro" id="IPR014748">
    <property type="entry name" value="Enoyl-CoA_hydra_C"/>
</dbReference>
<organism evidence="4 5">
    <name type="scientific">Sphingobium wenxiniae (strain DSM 21828 / CGMCC 1.7748 / JZ-1)</name>
    <dbReference type="NCBI Taxonomy" id="595605"/>
    <lineage>
        <taxon>Bacteria</taxon>
        <taxon>Pseudomonadati</taxon>
        <taxon>Pseudomonadota</taxon>
        <taxon>Alphaproteobacteria</taxon>
        <taxon>Sphingomonadales</taxon>
        <taxon>Sphingomonadaceae</taxon>
        <taxon>Sphingobium</taxon>
    </lineage>
</organism>
<dbReference type="Proteomes" id="UP000316624">
    <property type="component" value="Unassembled WGS sequence"/>
</dbReference>
<keyword evidence="3" id="KW-0456">Lyase</keyword>
<dbReference type="PANTHER" id="PTHR11941">
    <property type="entry name" value="ENOYL-COA HYDRATASE-RELATED"/>
    <property type="match status" value="1"/>
</dbReference>
<dbReference type="Gene3D" id="3.90.226.10">
    <property type="entry name" value="2-enoyl-CoA Hydratase, Chain A, domain 1"/>
    <property type="match status" value="1"/>
</dbReference>
<sequence>MAVDFERDGSIATITINRPEARNALDVDNYVQLANAWRRIRDDPAIRVAIITGVGTSFCAGADLKSLIPLVTSDSTMRGGTDSEALPASDVNTGVLRQFTLNKPIIAAVNGFCVASGMEMLLGTDIRIAARSASFGLPEVCRGLFASGGSTVRLPRQIPFIHAMDILLTGRRISADEALSMNIVNKVVPDDELMTTARDYARMIAANSPFAVQQTKRSVMEGLGMERDAAFDSEQAIGSDVFGHVDAREGPLAFVEKRAAVWSDE</sequence>
<keyword evidence="2" id="KW-0443">Lipid metabolism</keyword>
<accession>A0A562K7U1</accession>
<dbReference type="Gene3D" id="1.10.12.10">
    <property type="entry name" value="Lyase 2-enoyl-coa Hydratase, Chain A, domain 2"/>
    <property type="match status" value="1"/>
</dbReference>
<dbReference type="AlphaFoldDB" id="A0A562K7U1"/>
<evidence type="ECO:0000256" key="2">
    <source>
        <dbReference type="ARBA" id="ARBA00023098"/>
    </source>
</evidence>
<dbReference type="InterPro" id="IPR001753">
    <property type="entry name" value="Enoyl-CoA_hydra/iso"/>
</dbReference>
<dbReference type="InterPro" id="IPR029045">
    <property type="entry name" value="ClpP/crotonase-like_dom_sf"/>
</dbReference>
<dbReference type="PANTHER" id="PTHR11941:SF169">
    <property type="entry name" value="(7AS)-7A-METHYL-1,5-DIOXO-2,3,5,6,7,7A-HEXAHYDRO-1H-INDENE-CARBOXYL-COA HYDROLASE"/>
    <property type="match status" value="1"/>
</dbReference>
<dbReference type="GO" id="GO:0006635">
    <property type="term" value="P:fatty acid beta-oxidation"/>
    <property type="evidence" value="ECO:0007669"/>
    <property type="project" value="TreeGrafter"/>
</dbReference>
<dbReference type="Pfam" id="PF00378">
    <property type="entry name" value="ECH_1"/>
    <property type="match status" value="1"/>
</dbReference>
<dbReference type="EMBL" id="VLKK01000015">
    <property type="protein sequence ID" value="TWH91472.1"/>
    <property type="molecule type" value="Genomic_DNA"/>
</dbReference>
<reference evidence="4 5" key="1">
    <citation type="journal article" date="2015" name="Stand. Genomic Sci.">
        <title>Genomic Encyclopedia of Bacterial and Archaeal Type Strains, Phase III: the genomes of soil and plant-associated and newly described type strains.</title>
        <authorList>
            <person name="Whitman W.B."/>
            <person name="Woyke T."/>
            <person name="Klenk H.P."/>
            <person name="Zhou Y."/>
            <person name="Lilburn T.G."/>
            <person name="Beck B.J."/>
            <person name="De Vos P."/>
            <person name="Vandamme P."/>
            <person name="Eisen J.A."/>
            <person name="Garrity G."/>
            <person name="Hugenholtz P."/>
            <person name="Kyrpides N.C."/>
        </authorList>
    </citation>
    <scope>NUCLEOTIDE SEQUENCE [LARGE SCALE GENOMIC DNA]</scope>
    <source>
        <strain evidence="4 5">CGMCC 1.7748</strain>
    </source>
</reference>
<evidence type="ECO:0000313" key="5">
    <source>
        <dbReference type="Proteomes" id="UP000316624"/>
    </source>
</evidence>
<evidence type="ECO:0000256" key="3">
    <source>
        <dbReference type="ARBA" id="ARBA00023239"/>
    </source>
</evidence>
<name>A0A562K7U1_SPHWJ</name>
<proteinExistence type="inferred from homology"/>
<evidence type="ECO:0000256" key="1">
    <source>
        <dbReference type="ARBA" id="ARBA00005254"/>
    </source>
</evidence>
<dbReference type="CDD" id="cd06558">
    <property type="entry name" value="crotonase-like"/>
    <property type="match status" value="1"/>
</dbReference>
<keyword evidence="5" id="KW-1185">Reference proteome</keyword>
<dbReference type="RefSeq" id="WP_145074799.1">
    <property type="nucleotide sequence ID" value="NZ_JACIIY010000016.1"/>
</dbReference>
<comment type="caution">
    <text evidence="4">The sequence shown here is derived from an EMBL/GenBank/DDBJ whole genome shotgun (WGS) entry which is preliminary data.</text>
</comment>
<comment type="similarity">
    <text evidence="1">Belongs to the enoyl-CoA hydratase/isomerase family.</text>
</comment>
<gene>
    <name evidence="4" type="ORF">IQ35_03158</name>
</gene>
<evidence type="ECO:0000313" key="4">
    <source>
        <dbReference type="EMBL" id="TWH91472.1"/>
    </source>
</evidence>
<dbReference type="SUPFAM" id="SSF52096">
    <property type="entry name" value="ClpP/crotonase"/>
    <property type="match status" value="1"/>
</dbReference>
<dbReference type="GO" id="GO:0016829">
    <property type="term" value="F:lyase activity"/>
    <property type="evidence" value="ECO:0007669"/>
    <property type="project" value="UniProtKB-KW"/>
</dbReference>
<protein>
    <submittedName>
        <fullName evidence="4">Enoyl-CoA hydratase</fullName>
    </submittedName>
</protein>